<gene>
    <name evidence="1" type="ORF">rCG_58624</name>
</gene>
<name>A6KR46_RAT</name>
<accession>A6KR46</accession>
<dbReference type="EMBL" id="CH474093">
    <property type="protein sequence ID" value="EDL84643.1"/>
    <property type="molecule type" value="Genomic_DNA"/>
</dbReference>
<organism evidence="1 2">
    <name type="scientific">Rattus norvegicus</name>
    <name type="common">Rat</name>
    <dbReference type="NCBI Taxonomy" id="10116"/>
    <lineage>
        <taxon>Eukaryota</taxon>
        <taxon>Metazoa</taxon>
        <taxon>Chordata</taxon>
        <taxon>Craniata</taxon>
        <taxon>Vertebrata</taxon>
        <taxon>Euteleostomi</taxon>
        <taxon>Mammalia</taxon>
        <taxon>Eutheria</taxon>
        <taxon>Euarchontoglires</taxon>
        <taxon>Glires</taxon>
        <taxon>Rodentia</taxon>
        <taxon>Myomorpha</taxon>
        <taxon>Muroidea</taxon>
        <taxon>Muridae</taxon>
        <taxon>Murinae</taxon>
        <taxon>Rattus</taxon>
    </lineage>
</organism>
<proteinExistence type="predicted"/>
<reference evidence="1 2" key="1">
    <citation type="submission" date="2005-09" db="EMBL/GenBank/DDBJ databases">
        <authorList>
            <person name="Mural R.J."/>
            <person name="Li P.W."/>
            <person name="Adams M.D."/>
            <person name="Amanatides P.G."/>
            <person name="Baden-Tillson H."/>
            <person name="Barnstead M."/>
            <person name="Chin S.H."/>
            <person name="Dew I."/>
            <person name="Evans C.A."/>
            <person name="Ferriera S."/>
            <person name="Flanigan M."/>
            <person name="Fosler C."/>
            <person name="Glodek A."/>
            <person name="Gu Z."/>
            <person name="Holt R.A."/>
            <person name="Jennings D."/>
            <person name="Kraft C.L."/>
            <person name="Lu F."/>
            <person name="Nguyen T."/>
            <person name="Nusskern D.R."/>
            <person name="Pfannkoch C.M."/>
            <person name="Sitter C."/>
            <person name="Sutton G.G."/>
            <person name="Venter J.C."/>
            <person name="Wang Z."/>
            <person name="Woodage T."/>
            <person name="Zheng X.H."/>
            <person name="Zhong F."/>
        </authorList>
    </citation>
    <scope>NUCLEOTIDE SEQUENCE [LARGE SCALE GENOMIC DNA]</scope>
    <source>
        <strain>BN</strain>
        <strain evidence="2">Sprague-Dawley</strain>
    </source>
</reference>
<protein>
    <submittedName>
        <fullName evidence="1">RCG58624</fullName>
    </submittedName>
</protein>
<evidence type="ECO:0000313" key="1">
    <source>
        <dbReference type="EMBL" id="EDL84643.1"/>
    </source>
</evidence>
<dbReference type="AlphaFoldDB" id="A6KR46"/>
<sequence>MIVKNITTMTGFLLMGFSDNHELQILQALLFLVTYLLGSAVHEELLTQTELDEILPDAWNIVINNTGIW</sequence>
<evidence type="ECO:0000313" key="2">
    <source>
        <dbReference type="Proteomes" id="UP000234681"/>
    </source>
</evidence>
<dbReference type="Proteomes" id="UP000234681">
    <property type="component" value="Chromosome 20"/>
</dbReference>